<organism evidence="2 3">
    <name type="scientific">Adineta ricciae</name>
    <name type="common">Rotifer</name>
    <dbReference type="NCBI Taxonomy" id="249248"/>
    <lineage>
        <taxon>Eukaryota</taxon>
        <taxon>Metazoa</taxon>
        <taxon>Spiralia</taxon>
        <taxon>Gnathifera</taxon>
        <taxon>Rotifera</taxon>
        <taxon>Eurotatoria</taxon>
        <taxon>Bdelloidea</taxon>
        <taxon>Adinetida</taxon>
        <taxon>Adinetidae</taxon>
        <taxon>Adineta</taxon>
    </lineage>
</organism>
<protein>
    <submittedName>
        <fullName evidence="2">Uncharacterized protein</fullName>
    </submittedName>
</protein>
<dbReference type="PANTHER" id="PTHR34444:SF3">
    <property type="match status" value="1"/>
</dbReference>
<feature type="compositionally biased region" description="Polar residues" evidence="1">
    <location>
        <begin position="85"/>
        <end position="101"/>
    </location>
</feature>
<evidence type="ECO:0000313" key="3">
    <source>
        <dbReference type="Proteomes" id="UP000663828"/>
    </source>
</evidence>
<accession>A0A815F5V7</accession>
<keyword evidence="3" id="KW-1185">Reference proteome</keyword>
<dbReference type="PANTHER" id="PTHR34444">
    <property type="entry name" value="LOC361192"/>
    <property type="match status" value="1"/>
</dbReference>
<proteinExistence type="predicted"/>
<comment type="caution">
    <text evidence="2">The sequence shown here is derived from an EMBL/GenBank/DDBJ whole genome shotgun (WGS) entry which is preliminary data.</text>
</comment>
<dbReference type="Pfam" id="PF15074">
    <property type="entry name" value="CFAP90"/>
    <property type="match status" value="1"/>
</dbReference>
<evidence type="ECO:0000313" key="2">
    <source>
        <dbReference type="EMBL" id="CAF1319250.1"/>
    </source>
</evidence>
<feature type="compositionally biased region" description="Basic and acidic residues" evidence="1">
    <location>
        <begin position="55"/>
        <end position="67"/>
    </location>
</feature>
<feature type="region of interest" description="Disordered" evidence="1">
    <location>
        <begin position="55"/>
        <end position="107"/>
    </location>
</feature>
<dbReference type="AlphaFoldDB" id="A0A815F5V7"/>
<reference evidence="2" key="1">
    <citation type="submission" date="2021-02" db="EMBL/GenBank/DDBJ databases">
        <authorList>
            <person name="Nowell W R."/>
        </authorList>
    </citation>
    <scope>NUCLEOTIDE SEQUENCE</scope>
</reference>
<evidence type="ECO:0000256" key="1">
    <source>
        <dbReference type="SAM" id="MobiDB-lite"/>
    </source>
</evidence>
<name>A0A815F5V7_ADIRI</name>
<dbReference type="Proteomes" id="UP000663828">
    <property type="component" value="Unassembled WGS sequence"/>
</dbReference>
<dbReference type="EMBL" id="CAJNOR010002620">
    <property type="protein sequence ID" value="CAF1319250.1"/>
    <property type="molecule type" value="Genomic_DNA"/>
</dbReference>
<gene>
    <name evidence="2" type="ORF">XAT740_LOCUS29818</name>
</gene>
<sequence length="126" mass="14898">MSSALKEKIFIETNNSKYCFQGYPSELSVNSFIEQKSFQKKSSLLYDQMFTKKTDFNPRAHRDDRQHSKFQGLNQAKQEKEKSYPSRSSSQYGRRINTSDYSNDRSNVKIEHLKKDFYRNNGISMQ</sequence>
<dbReference type="InterPro" id="IPR027901">
    <property type="entry name" value="CFAP90"/>
</dbReference>